<name>F4QTT5_9CAUL</name>
<evidence type="ECO:0000313" key="1">
    <source>
        <dbReference type="EMBL" id="EGF89235.1"/>
    </source>
</evidence>
<dbReference type="HOGENOM" id="CLU_2646670_0_0_5"/>
<dbReference type="STRING" id="715226.ABI_45820"/>
<proteinExistence type="predicted"/>
<sequence length="76" mass="8367">MHAFKFSRGAVQARLGLDRAAEEVSENEGMAEHLAKARDPAAWESDRIRRLGGAWDFFAADAVGPPFPGEHFPWSA</sequence>
<dbReference type="EMBL" id="GL883081">
    <property type="protein sequence ID" value="EGF89235.1"/>
    <property type="molecule type" value="Genomic_DNA"/>
</dbReference>
<dbReference type="AlphaFoldDB" id="F4QTT5"/>
<gene>
    <name evidence="1" type="ORF">ABI_45820</name>
</gene>
<organism evidence="1 2">
    <name type="scientific">Asticcacaulis biprosthecium C19</name>
    <dbReference type="NCBI Taxonomy" id="715226"/>
    <lineage>
        <taxon>Bacteria</taxon>
        <taxon>Pseudomonadati</taxon>
        <taxon>Pseudomonadota</taxon>
        <taxon>Alphaproteobacteria</taxon>
        <taxon>Caulobacterales</taxon>
        <taxon>Caulobacteraceae</taxon>
        <taxon>Asticcacaulis</taxon>
    </lineage>
</organism>
<keyword evidence="2" id="KW-1185">Reference proteome</keyword>
<dbReference type="Proteomes" id="UP000006512">
    <property type="component" value="Unassembled WGS sequence"/>
</dbReference>
<protein>
    <submittedName>
        <fullName evidence="1">Uncharacterized protein</fullName>
    </submittedName>
</protein>
<reference evidence="2" key="1">
    <citation type="submission" date="2011-03" db="EMBL/GenBank/DDBJ databases">
        <title>Draft genome sequence of Brevundimonas diminuta.</title>
        <authorList>
            <person name="Brown P.J.B."/>
            <person name="Buechlein A."/>
            <person name="Hemmerich C."/>
            <person name="Brun Y.V."/>
        </authorList>
    </citation>
    <scope>NUCLEOTIDE SEQUENCE [LARGE SCALE GENOMIC DNA]</scope>
    <source>
        <strain evidence="2">C19</strain>
    </source>
</reference>
<evidence type="ECO:0000313" key="2">
    <source>
        <dbReference type="Proteomes" id="UP000006512"/>
    </source>
</evidence>
<accession>F4QTT5</accession>